<feature type="signal peptide" evidence="1">
    <location>
        <begin position="1"/>
        <end position="20"/>
    </location>
</feature>
<dbReference type="Gene3D" id="2.60.120.200">
    <property type="match status" value="1"/>
</dbReference>
<dbReference type="AlphaFoldDB" id="A0A851GJX9"/>
<gene>
    <name evidence="3" type="ORF">HW115_02550</name>
</gene>
<keyword evidence="4" id="KW-1185">Reference proteome</keyword>
<protein>
    <submittedName>
        <fullName evidence="3">PEP-CTERM sorting domain-containing protein</fullName>
    </submittedName>
</protein>
<dbReference type="NCBIfam" id="TIGR02595">
    <property type="entry name" value="PEP_CTERM"/>
    <property type="match status" value="1"/>
</dbReference>
<feature type="chain" id="PRO_5032360983" evidence="1">
    <location>
        <begin position="21"/>
        <end position="252"/>
    </location>
</feature>
<accession>A0A851GJX9</accession>
<dbReference type="Proteomes" id="UP000557872">
    <property type="component" value="Unassembled WGS sequence"/>
</dbReference>
<name>A0A851GJX9_9BACT</name>
<dbReference type="RefSeq" id="WP_178930999.1">
    <property type="nucleotide sequence ID" value="NZ_JACBAZ010000001.1"/>
</dbReference>
<dbReference type="SUPFAM" id="SSF49899">
    <property type="entry name" value="Concanavalin A-like lectins/glucanases"/>
    <property type="match status" value="1"/>
</dbReference>
<dbReference type="Pfam" id="PF07589">
    <property type="entry name" value="PEP-CTERM"/>
    <property type="match status" value="1"/>
</dbReference>
<evidence type="ECO:0000259" key="2">
    <source>
        <dbReference type="Pfam" id="PF07589"/>
    </source>
</evidence>
<sequence>MKKTIISLGAFSLFTLGGQAALIAEYTFENGTFTGAGAGMTINDQSGNNYTGTISGGGLTGTTVVVDGERGNVINVTSESGGTMSVGIDSNTGERTYAFWLKTTDHNGYVFDNQSPRNIAGMGNGSSSSNSYLDYYDGTAWRTSSVGVNVDNAWHHYAYVLSGTTATFYVDGSEAGSVTISDVDALSSSQTQMFFGRYSASAGIKTGSWDDVQLYDNALTAQEVAALAAVPEPTSTALIGLGGLSLILRRRR</sequence>
<organism evidence="3 4">
    <name type="scientific">Oceaniferula marina</name>
    <dbReference type="NCBI Taxonomy" id="2748318"/>
    <lineage>
        <taxon>Bacteria</taxon>
        <taxon>Pseudomonadati</taxon>
        <taxon>Verrucomicrobiota</taxon>
        <taxon>Verrucomicrobiia</taxon>
        <taxon>Verrucomicrobiales</taxon>
        <taxon>Verrucomicrobiaceae</taxon>
        <taxon>Oceaniferula</taxon>
    </lineage>
</organism>
<keyword evidence="1" id="KW-0732">Signal</keyword>
<feature type="domain" description="Ice-binding protein C-terminal" evidence="2">
    <location>
        <begin position="229"/>
        <end position="251"/>
    </location>
</feature>
<dbReference type="InterPro" id="IPR013320">
    <property type="entry name" value="ConA-like_dom_sf"/>
</dbReference>
<evidence type="ECO:0000256" key="1">
    <source>
        <dbReference type="SAM" id="SignalP"/>
    </source>
</evidence>
<evidence type="ECO:0000313" key="4">
    <source>
        <dbReference type="Proteomes" id="UP000557872"/>
    </source>
</evidence>
<comment type="caution">
    <text evidence="3">The sequence shown here is derived from an EMBL/GenBank/DDBJ whole genome shotgun (WGS) entry which is preliminary data.</text>
</comment>
<evidence type="ECO:0000313" key="3">
    <source>
        <dbReference type="EMBL" id="NWK54474.1"/>
    </source>
</evidence>
<proteinExistence type="predicted"/>
<dbReference type="Pfam" id="PF13385">
    <property type="entry name" value="Laminin_G_3"/>
    <property type="match status" value="1"/>
</dbReference>
<reference evidence="3 4" key="1">
    <citation type="submission" date="2020-07" db="EMBL/GenBank/DDBJ databases">
        <title>Roseicoccus Jingziensis gen. nov., sp. nov., isolated from coastal seawater.</title>
        <authorList>
            <person name="Feng X."/>
        </authorList>
    </citation>
    <scope>NUCLEOTIDE SEQUENCE [LARGE SCALE GENOMIC DNA]</scope>
    <source>
        <strain evidence="3 4">N1E253</strain>
    </source>
</reference>
<dbReference type="InterPro" id="IPR013424">
    <property type="entry name" value="Ice-binding_C"/>
</dbReference>
<dbReference type="EMBL" id="JACBAZ010000001">
    <property type="protein sequence ID" value="NWK54474.1"/>
    <property type="molecule type" value="Genomic_DNA"/>
</dbReference>